<evidence type="ECO:0000313" key="1">
    <source>
        <dbReference type="Proteomes" id="UP000887576"/>
    </source>
</evidence>
<protein>
    <submittedName>
        <fullName evidence="2">Uncharacterized protein</fullName>
    </submittedName>
</protein>
<reference evidence="2" key="1">
    <citation type="submission" date="2022-11" db="UniProtKB">
        <authorList>
            <consortium name="WormBaseParasite"/>
        </authorList>
    </citation>
    <scope>IDENTIFICATION</scope>
</reference>
<name>A0AC34RH77_9BILA</name>
<accession>A0AC34RH77</accession>
<proteinExistence type="predicted"/>
<sequence>MFPDSEQTEVVFVHKLSSGEPKARAKALRLLHDFIKERSNNKSLTEETFNRLSKGLHYAMWMQDKPILQEELADNIVTIFDDFKTLQEGALFVDVFMQALSKEWHMVDQWRIDKFLMFIRRIVRKIFKMMNENNFKDDVVEILMKPLIKNMMSGQSKVVDVLKSHFASIYWDELSKFQLSKELAHKFLDYYFEILKENRTTDFYFRNLCNEIFQMLIDTASYQIKKQTIGEEADELVDDVLRLKNPIPLDFNVVASTLFEIGARPTINRTRRTILYNLSKQFEVAIRGKDPKPKPMVVEEHETVPEEMVVEAAKRLLETEEKASEERRRRKLEMKNFKRSNPLAPSDVLASLLKQKAQEKKNKKEKNKFKLNKAINKKGHSTHKSVKSKRGR</sequence>
<dbReference type="Proteomes" id="UP000887576">
    <property type="component" value="Unplaced"/>
</dbReference>
<dbReference type="WBParaSite" id="JU765_v2.g6922.t1">
    <property type="protein sequence ID" value="JU765_v2.g6922.t1"/>
    <property type="gene ID" value="JU765_v2.g6922"/>
</dbReference>
<evidence type="ECO:0000313" key="2">
    <source>
        <dbReference type="WBParaSite" id="JU765_v2.g6922.t1"/>
    </source>
</evidence>
<organism evidence="1 2">
    <name type="scientific">Panagrolaimus sp. JU765</name>
    <dbReference type="NCBI Taxonomy" id="591449"/>
    <lineage>
        <taxon>Eukaryota</taxon>
        <taxon>Metazoa</taxon>
        <taxon>Ecdysozoa</taxon>
        <taxon>Nematoda</taxon>
        <taxon>Chromadorea</taxon>
        <taxon>Rhabditida</taxon>
        <taxon>Tylenchina</taxon>
        <taxon>Panagrolaimomorpha</taxon>
        <taxon>Panagrolaimoidea</taxon>
        <taxon>Panagrolaimidae</taxon>
        <taxon>Panagrolaimus</taxon>
    </lineage>
</organism>